<name>A0AAN7D9T1_9FUNG</name>
<evidence type="ECO:0000313" key="15">
    <source>
        <dbReference type="EMBL" id="KAK4513571.1"/>
    </source>
</evidence>
<sequence length="689" mass="77518">MTLTYQQTDQDYKANCQNVLSHIAETSDILNEMEQMETDMSSSDLHVLQQQQQTPHGAAQTTSTWQACLQHLSHLKARVLDPLSKVLITGDLNSGKSTLVNALLNKDMLPVDQQPCTSIFCQVYSSSNDYTTEQDDIIHAVIDTATYDPSNQETYHPIESRHLYKTLIDEDIPYKMLNIYTARNQQALTQQSLLHNDLVNVALIDSPGLNTDSLKTTSIFARQEEIDVVVFVVSAENHFTLSGKEFLMNAAQEKKHIFIVVNRFDNIRDKERCKRLILQQIELVSPSTFAQAKELVHFVSAAHHTNDPDFANLEQSLRSFVLFNRSVSKLVPAKHYLQNVLQDVHILATANQDKSKAQLDDAVTNLEDTFLPDMRDLQKTADLLQESIQQLAISSLESIESNTSKAIASATSDEALDQCIASVTFPGIHLSWQYAQNIAGALASHVESQVDQIEEHASQHTTECMKDMNQMVVDRLGKWNANIITDVLHSPATPKHQRIHINVQARDFLVERRFVNDKKVALVGLGTAGATVVLFKCVSIKDMALSFLHRYLNPLLDDPTANMPSRRMIVNCITAVGLLSIGWTAFSFASSIPAALRANLKTKFQRAVENEKLQESTTYRITHGVQNLLESKQTEITSRIQQLIEEKEQEKERLEARILQAESILKQYDSLVFRSNALLVKVKASLREN</sequence>
<evidence type="ECO:0000256" key="10">
    <source>
        <dbReference type="ARBA" id="ARBA00023134"/>
    </source>
</evidence>
<dbReference type="Gene3D" id="3.40.50.300">
    <property type="entry name" value="P-loop containing nucleotide triphosphate hydrolases"/>
    <property type="match status" value="1"/>
</dbReference>
<organism evidence="15 16">
    <name type="scientific">Mucor velutinosus</name>
    <dbReference type="NCBI Taxonomy" id="708070"/>
    <lineage>
        <taxon>Eukaryota</taxon>
        <taxon>Fungi</taxon>
        <taxon>Fungi incertae sedis</taxon>
        <taxon>Mucoromycota</taxon>
        <taxon>Mucoromycotina</taxon>
        <taxon>Mucoromycetes</taxon>
        <taxon>Mucorales</taxon>
        <taxon>Mucorineae</taxon>
        <taxon>Mucoraceae</taxon>
        <taxon>Mucor</taxon>
    </lineage>
</organism>
<keyword evidence="5" id="KW-1000">Mitochondrion outer membrane</keyword>
<dbReference type="GO" id="GO:0005741">
    <property type="term" value="C:mitochondrial outer membrane"/>
    <property type="evidence" value="ECO:0007669"/>
    <property type="project" value="UniProtKB-SubCell"/>
</dbReference>
<evidence type="ECO:0000256" key="4">
    <source>
        <dbReference type="ARBA" id="ARBA00022741"/>
    </source>
</evidence>
<keyword evidence="4" id="KW-0547">Nucleotide-binding</keyword>
<evidence type="ECO:0000256" key="7">
    <source>
        <dbReference type="ARBA" id="ARBA00022989"/>
    </source>
</evidence>
<dbReference type="SUPFAM" id="SSF52540">
    <property type="entry name" value="P-loop containing nucleoside triphosphate hydrolases"/>
    <property type="match status" value="1"/>
</dbReference>
<keyword evidence="10" id="KW-0342">GTP-binding</keyword>
<keyword evidence="16" id="KW-1185">Reference proteome</keyword>
<dbReference type="InterPro" id="IPR045063">
    <property type="entry name" value="Dynamin_N"/>
</dbReference>
<keyword evidence="7" id="KW-1133">Transmembrane helix</keyword>
<keyword evidence="8 13" id="KW-0175">Coiled coil</keyword>
<evidence type="ECO:0000256" key="13">
    <source>
        <dbReference type="SAM" id="Coils"/>
    </source>
</evidence>
<dbReference type="InterPro" id="IPR027094">
    <property type="entry name" value="Mitofusin_fam"/>
</dbReference>
<evidence type="ECO:0000256" key="2">
    <source>
        <dbReference type="ARBA" id="ARBA00004294"/>
    </source>
</evidence>
<dbReference type="RefSeq" id="XP_064680237.1">
    <property type="nucleotide sequence ID" value="XM_064824860.1"/>
</dbReference>
<dbReference type="AlphaFoldDB" id="A0AAN7D9T1"/>
<evidence type="ECO:0000313" key="16">
    <source>
        <dbReference type="Proteomes" id="UP001304243"/>
    </source>
</evidence>
<evidence type="ECO:0000256" key="9">
    <source>
        <dbReference type="ARBA" id="ARBA00023128"/>
    </source>
</evidence>
<evidence type="ECO:0000256" key="3">
    <source>
        <dbReference type="ARBA" id="ARBA00022692"/>
    </source>
</evidence>
<keyword evidence="3" id="KW-0812">Transmembrane</keyword>
<evidence type="ECO:0000256" key="12">
    <source>
        <dbReference type="ARBA" id="ARBA00048548"/>
    </source>
</evidence>
<dbReference type="Proteomes" id="UP001304243">
    <property type="component" value="Unassembled WGS sequence"/>
</dbReference>
<evidence type="ECO:0000259" key="14">
    <source>
        <dbReference type="PROSITE" id="PS51718"/>
    </source>
</evidence>
<dbReference type="GO" id="GO:0005525">
    <property type="term" value="F:GTP binding"/>
    <property type="evidence" value="ECO:0007669"/>
    <property type="project" value="UniProtKB-KW"/>
</dbReference>
<evidence type="ECO:0000256" key="1">
    <source>
        <dbReference type="ARBA" id="ARBA00004225"/>
    </source>
</evidence>
<dbReference type="EMBL" id="JASEJX010000016">
    <property type="protein sequence ID" value="KAK4513571.1"/>
    <property type="molecule type" value="Genomic_DNA"/>
</dbReference>
<dbReference type="PROSITE" id="PS51718">
    <property type="entry name" value="G_DYNAMIN_2"/>
    <property type="match status" value="1"/>
</dbReference>
<feature type="domain" description="Dynamin-type G" evidence="14">
    <location>
        <begin position="80"/>
        <end position="350"/>
    </location>
</feature>
<feature type="coiled-coil region" evidence="13">
    <location>
        <begin position="633"/>
        <end position="671"/>
    </location>
</feature>
<dbReference type="GeneID" id="89949261"/>
<dbReference type="GO" id="GO:0051646">
    <property type="term" value="P:mitochondrion localization"/>
    <property type="evidence" value="ECO:0007669"/>
    <property type="project" value="TreeGrafter"/>
</dbReference>
<evidence type="ECO:0000256" key="6">
    <source>
        <dbReference type="ARBA" id="ARBA00022801"/>
    </source>
</evidence>
<dbReference type="FunFam" id="3.40.50.300:FF:000638">
    <property type="entry name" value="Transmembrane GTPase Fzo1, putative"/>
    <property type="match status" value="1"/>
</dbReference>
<dbReference type="GO" id="GO:0003924">
    <property type="term" value="F:GTPase activity"/>
    <property type="evidence" value="ECO:0007669"/>
    <property type="project" value="InterPro"/>
</dbReference>
<evidence type="ECO:0000256" key="8">
    <source>
        <dbReference type="ARBA" id="ARBA00023054"/>
    </source>
</evidence>
<dbReference type="PANTHER" id="PTHR10465:SF0">
    <property type="entry name" value="SARCALUMENIN"/>
    <property type="match status" value="1"/>
</dbReference>
<proteinExistence type="predicted"/>
<comment type="catalytic activity">
    <reaction evidence="12">
        <text>GTP + H2O = GDP + phosphate + H(+)</text>
        <dbReference type="Rhea" id="RHEA:19669"/>
        <dbReference type="ChEBI" id="CHEBI:15377"/>
        <dbReference type="ChEBI" id="CHEBI:15378"/>
        <dbReference type="ChEBI" id="CHEBI:37565"/>
        <dbReference type="ChEBI" id="CHEBI:43474"/>
        <dbReference type="ChEBI" id="CHEBI:58189"/>
    </reaction>
</comment>
<gene>
    <name evidence="15" type="ORF">ATC70_005575</name>
</gene>
<evidence type="ECO:0000256" key="11">
    <source>
        <dbReference type="ARBA" id="ARBA00023136"/>
    </source>
</evidence>
<keyword evidence="9" id="KW-0496">Mitochondrion</keyword>
<dbReference type="InterPro" id="IPR027417">
    <property type="entry name" value="P-loop_NTPase"/>
</dbReference>
<keyword evidence="11" id="KW-0472">Membrane</keyword>
<evidence type="ECO:0000256" key="5">
    <source>
        <dbReference type="ARBA" id="ARBA00022787"/>
    </source>
</evidence>
<dbReference type="GO" id="GO:0008053">
    <property type="term" value="P:mitochondrial fusion"/>
    <property type="evidence" value="ECO:0007669"/>
    <property type="project" value="TreeGrafter"/>
</dbReference>
<keyword evidence="6" id="KW-0378">Hydrolase</keyword>
<accession>A0AAN7D9T1</accession>
<protein>
    <recommendedName>
        <fullName evidence="14">Dynamin-type G domain-containing protein</fullName>
    </recommendedName>
</protein>
<dbReference type="PANTHER" id="PTHR10465">
    <property type="entry name" value="TRANSMEMBRANE GTPASE FZO1"/>
    <property type="match status" value="1"/>
</dbReference>
<dbReference type="InterPro" id="IPR030381">
    <property type="entry name" value="G_DYNAMIN_dom"/>
</dbReference>
<reference evidence="15 16" key="1">
    <citation type="submission" date="2022-11" db="EMBL/GenBank/DDBJ databases">
        <title>Mucor velutinosus strain NIH1002 WGS.</title>
        <authorList>
            <person name="Subramanian P."/>
            <person name="Mullikin J.C."/>
            <person name="Segre J.A."/>
            <person name="Zelazny A.M."/>
        </authorList>
    </citation>
    <scope>NUCLEOTIDE SEQUENCE [LARGE SCALE GENOMIC DNA]</scope>
    <source>
        <strain evidence="15 16">NIH1002</strain>
    </source>
</reference>
<comment type="caution">
    <text evidence="15">The sequence shown here is derived from an EMBL/GenBank/DDBJ whole genome shotgun (WGS) entry which is preliminary data.</text>
</comment>
<comment type="subcellular location">
    <subcellularLocation>
        <location evidence="1">Mitochondrion membrane</location>
        <topology evidence="1">Multi-pass membrane protein</topology>
    </subcellularLocation>
    <subcellularLocation>
        <location evidence="2">Mitochondrion outer membrane</location>
    </subcellularLocation>
</comment>
<dbReference type="Pfam" id="PF00350">
    <property type="entry name" value="Dynamin_N"/>
    <property type="match status" value="1"/>
</dbReference>